<accession>D5V6U3</accession>
<dbReference type="OrthoDB" id="9812295at2"/>
<organism evidence="2 3">
    <name type="scientific">Arcobacter nitrofigilis (strain ATCC 33309 / DSM 7299 / CCUG 15893 / LMG 7604 / NCTC 12251 / CI)</name>
    <name type="common">Campylobacter nitrofigilis</name>
    <dbReference type="NCBI Taxonomy" id="572480"/>
    <lineage>
        <taxon>Bacteria</taxon>
        <taxon>Pseudomonadati</taxon>
        <taxon>Campylobacterota</taxon>
        <taxon>Epsilonproteobacteria</taxon>
        <taxon>Campylobacterales</taxon>
        <taxon>Arcobacteraceae</taxon>
        <taxon>Arcobacter</taxon>
    </lineage>
</organism>
<feature type="domain" description="NADPH-dependent FMN reductase-like" evidence="1">
    <location>
        <begin position="1"/>
        <end position="133"/>
    </location>
</feature>
<dbReference type="KEGG" id="ant:Arnit_2715"/>
<dbReference type="HOGENOM" id="CLU_055322_4_3_7"/>
<dbReference type="InterPro" id="IPR029039">
    <property type="entry name" value="Flavoprotein-like_sf"/>
</dbReference>
<dbReference type="Gene3D" id="3.40.50.360">
    <property type="match status" value="1"/>
</dbReference>
<evidence type="ECO:0000313" key="2">
    <source>
        <dbReference type="EMBL" id="ADG94363.1"/>
    </source>
</evidence>
<dbReference type="GO" id="GO:0016491">
    <property type="term" value="F:oxidoreductase activity"/>
    <property type="evidence" value="ECO:0007669"/>
    <property type="project" value="InterPro"/>
</dbReference>
<dbReference type="GO" id="GO:0010181">
    <property type="term" value="F:FMN binding"/>
    <property type="evidence" value="ECO:0007669"/>
    <property type="project" value="TreeGrafter"/>
</dbReference>
<dbReference type="RefSeq" id="WP_013136508.1">
    <property type="nucleotide sequence ID" value="NC_014166.1"/>
</dbReference>
<dbReference type="PANTHER" id="PTHR30543">
    <property type="entry name" value="CHROMATE REDUCTASE"/>
    <property type="match status" value="1"/>
</dbReference>
<dbReference type="eggNOG" id="COG0431">
    <property type="taxonomic scope" value="Bacteria"/>
</dbReference>
<dbReference type="EMBL" id="CP001999">
    <property type="protein sequence ID" value="ADG94363.1"/>
    <property type="molecule type" value="Genomic_DNA"/>
</dbReference>
<gene>
    <name evidence="2" type="ordered locus">Arnit_2715</name>
</gene>
<dbReference type="Proteomes" id="UP000000939">
    <property type="component" value="Chromosome"/>
</dbReference>
<dbReference type="InterPro" id="IPR005025">
    <property type="entry name" value="FMN_Rdtase-like_dom"/>
</dbReference>
<sequence>MKILAISGSLREKSYNTAILHALKDIDSNINIYKDLGKLPFFNPDIDNHTLQKDDSPQLIKELRKNIATHDAIIISTPEYAFEISGVLKNALDWLVSSADIVNKPVAVISASTSAMGGDKANTVLVNLIKVLTGTINENLILTVPMVNKKINDKGMVTDKVLVHELKTILTELNSSN</sequence>
<proteinExistence type="predicted"/>
<dbReference type="Pfam" id="PF03358">
    <property type="entry name" value="FMN_red"/>
    <property type="match status" value="1"/>
</dbReference>
<reference evidence="2 3" key="1">
    <citation type="journal article" date="2010" name="Stand. Genomic Sci.">
        <title>Complete genome sequence of Arcobacter nitrofigilis type strain (CI).</title>
        <authorList>
            <person name="Pati A."/>
            <person name="Gronow S."/>
            <person name="Lapidus A."/>
            <person name="Copeland A."/>
            <person name="Glavina Del Rio T."/>
            <person name="Nolan M."/>
            <person name="Lucas S."/>
            <person name="Tice H."/>
            <person name="Cheng J.F."/>
            <person name="Han C."/>
            <person name="Chertkov O."/>
            <person name="Bruce D."/>
            <person name="Tapia R."/>
            <person name="Goodwin L."/>
            <person name="Pitluck S."/>
            <person name="Liolios K."/>
            <person name="Ivanova N."/>
            <person name="Mavromatis K."/>
            <person name="Chen A."/>
            <person name="Palaniappan K."/>
            <person name="Land M."/>
            <person name="Hauser L."/>
            <person name="Chang Y.J."/>
            <person name="Jeffries C.D."/>
            <person name="Detter J.C."/>
            <person name="Rohde M."/>
            <person name="Goker M."/>
            <person name="Bristow J."/>
            <person name="Eisen J.A."/>
            <person name="Markowitz V."/>
            <person name="Hugenholtz P."/>
            <person name="Klenk H.P."/>
            <person name="Kyrpides N.C."/>
        </authorList>
    </citation>
    <scope>NUCLEOTIDE SEQUENCE [LARGE SCALE GENOMIC DNA]</scope>
    <source>
        <strain evidence="3">ATCC 33309 / DSM 7299 / CCUG 15893 / LMG 7604 / NCTC 12251 / CI</strain>
    </source>
</reference>
<dbReference type="InterPro" id="IPR050712">
    <property type="entry name" value="NAD(P)H-dep_reductase"/>
</dbReference>
<dbReference type="SUPFAM" id="SSF52218">
    <property type="entry name" value="Flavoproteins"/>
    <property type="match status" value="1"/>
</dbReference>
<dbReference type="AlphaFoldDB" id="D5V6U3"/>
<protein>
    <submittedName>
        <fullName evidence="2">NADPH-dependent FMN reductase</fullName>
    </submittedName>
</protein>
<name>D5V6U3_ARCNC</name>
<dbReference type="STRING" id="572480.Arnit_2715"/>
<dbReference type="PANTHER" id="PTHR30543:SF21">
    <property type="entry name" value="NAD(P)H-DEPENDENT FMN REDUCTASE LOT6"/>
    <property type="match status" value="1"/>
</dbReference>
<dbReference type="GO" id="GO:0005829">
    <property type="term" value="C:cytosol"/>
    <property type="evidence" value="ECO:0007669"/>
    <property type="project" value="TreeGrafter"/>
</dbReference>
<keyword evidence="3" id="KW-1185">Reference proteome</keyword>
<evidence type="ECO:0000259" key="1">
    <source>
        <dbReference type="Pfam" id="PF03358"/>
    </source>
</evidence>
<evidence type="ECO:0000313" key="3">
    <source>
        <dbReference type="Proteomes" id="UP000000939"/>
    </source>
</evidence>